<keyword evidence="1" id="KW-0472">Membrane</keyword>
<accession>A0A5N7CBE2</accession>
<dbReference type="AlphaFoldDB" id="A0A5N7CBE2"/>
<dbReference type="EMBL" id="ML735247">
    <property type="protein sequence ID" value="KAE8391187.1"/>
    <property type="molecule type" value="Genomic_DNA"/>
</dbReference>
<protein>
    <submittedName>
        <fullName evidence="2">Uncharacterized protein</fullName>
    </submittedName>
</protein>
<evidence type="ECO:0000256" key="1">
    <source>
        <dbReference type="SAM" id="Phobius"/>
    </source>
</evidence>
<keyword evidence="1" id="KW-1133">Transmembrane helix</keyword>
<name>A0A5N7CBE2_PETAA</name>
<reference evidence="2" key="1">
    <citation type="submission" date="2019-04" db="EMBL/GenBank/DDBJ databases">
        <title>Friends and foes A comparative genomics studyof 23 Aspergillus species from section Flavi.</title>
        <authorList>
            <consortium name="DOE Joint Genome Institute"/>
            <person name="Kjaerbolling I."/>
            <person name="Vesth T."/>
            <person name="Frisvad J.C."/>
            <person name="Nybo J.L."/>
            <person name="Theobald S."/>
            <person name="Kildgaard S."/>
            <person name="Isbrandt T."/>
            <person name="Kuo A."/>
            <person name="Sato A."/>
            <person name="Lyhne E.K."/>
            <person name="Kogle M.E."/>
            <person name="Wiebenga A."/>
            <person name="Kun R.S."/>
            <person name="Lubbers R.J."/>
            <person name="Makela M.R."/>
            <person name="Barry K."/>
            <person name="Chovatia M."/>
            <person name="Clum A."/>
            <person name="Daum C."/>
            <person name="Haridas S."/>
            <person name="He G."/>
            <person name="LaButti K."/>
            <person name="Lipzen A."/>
            <person name="Mondo S."/>
            <person name="Riley R."/>
            <person name="Salamov A."/>
            <person name="Simmons B.A."/>
            <person name="Magnuson J.K."/>
            <person name="Henrissat B."/>
            <person name="Mortensen U.H."/>
            <person name="Larsen T.O."/>
            <person name="Devries R.P."/>
            <person name="Grigoriev I.V."/>
            <person name="Machida M."/>
            <person name="Baker S.E."/>
            <person name="Andersen M.R."/>
        </authorList>
    </citation>
    <scope>NUCLEOTIDE SEQUENCE [LARGE SCALE GENOMIC DNA]</scope>
    <source>
        <strain evidence="2">IBT 14317</strain>
    </source>
</reference>
<evidence type="ECO:0000313" key="2">
    <source>
        <dbReference type="EMBL" id="KAE8391187.1"/>
    </source>
</evidence>
<keyword evidence="1" id="KW-0812">Transmembrane</keyword>
<feature type="transmembrane region" description="Helical" evidence="1">
    <location>
        <begin position="21"/>
        <end position="41"/>
    </location>
</feature>
<gene>
    <name evidence="2" type="ORF">BDV23DRAFT_153544</name>
</gene>
<sequence>MATSCDSIEDRARIYSDTNSVGIFLLAVALNAPIMEAAIIIAEREGGSASPGISIHDVVEYLIVLYIIHRGYYGYSILGWPALQA</sequence>
<proteinExistence type="predicted"/>
<feature type="transmembrane region" description="Helical" evidence="1">
    <location>
        <begin position="61"/>
        <end position="83"/>
    </location>
</feature>
<dbReference type="Proteomes" id="UP000326877">
    <property type="component" value="Unassembled WGS sequence"/>
</dbReference>
<organism evidence="2">
    <name type="scientific">Petromyces alliaceus</name>
    <name type="common">Aspergillus alliaceus</name>
    <dbReference type="NCBI Taxonomy" id="209559"/>
    <lineage>
        <taxon>Eukaryota</taxon>
        <taxon>Fungi</taxon>
        <taxon>Dikarya</taxon>
        <taxon>Ascomycota</taxon>
        <taxon>Pezizomycotina</taxon>
        <taxon>Eurotiomycetes</taxon>
        <taxon>Eurotiomycetidae</taxon>
        <taxon>Eurotiales</taxon>
        <taxon>Aspergillaceae</taxon>
        <taxon>Aspergillus</taxon>
        <taxon>Aspergillus subgen. Circumdati</taxon>
    </lineage>
</organism>